<accession>A0A8S1YMM6</accession>
<dbReference type="AlphaFoldDB" id="A0A8S1YMM6"/>
<comment type="caution">
    <text evidence="1">The sequence shown here is derived from an EMBL/GenBank/DDBJ whole genome shotgun (WGS) entry which is preliminary data.</text>
</comment>
<sequence>MFHIIPLTFFKVSHVDKNNCFSINHRQRNITQILLRKKKRSNYEINQCTTAD</sequence>
<dbReference type="Proteomes" id="UP000683925">
    <property type="component" value="Unassembled WGS sequence"/>
</dbReference>
<organism evidence="1 2">
    <name type="scientific">Paramecium octaurelia</name>
    <dbReference type="NCBI Taxonomy" id="43137"/>
    <lineage>
        <taxon>Eukaryota</taxon>
        <taxon>Sar</taxon>
        <taxon>Alveolata</taxon>
        <taxon>Ciliophora</taxon>
        <taxon>Intramacronucleata</taxon>
        <taxon>Oligohymenophorea</taxon>
        <taxon>Peniculida</taxon>
        <taxon>Parameciidae</taxon>
        <taxon>Paramecium</taxon>
    </lineage>
</organism>
<evidence type="ECO:0000313" key="2">
    <source>
        <dbReference type="Proteomes" id="UP000683925"/>
    </source>
</evidence>
<proteinExistence type="predicted"/>
<dbReference type="EMBL" id="CAJJDP010000215">
    <property type="protein sequence ID" value="CAD8215170.1"/>
    <property type="molecule type" value="Genomic_DNA"/>
</dbReference>
<keyword evidence="2" id="KW-1185">Reference proteome</keyword>
<reference evidence="1" key="1">
    <citation type="submission" date="2021-01" db="EMBL/GenBank/DDBJ databases">
        <authorList>
            <consortium name="Genoscope - CEA"/>
            <person name="William W."/>
        </authorList>
    </citation>
    <scope>NUCLEOTIDE SEQUENCE</scope>
</reference>
<evidence type="ECO:0000313" key="1">
    <source>
        <dbReference type="EMBL" id="CAD8215170.1"/>
    </source>
</evidence>
<name>A0A8S1YMM6_PAROT</name>
<gene>
    <name evidence="1" type="ORF">POCTA_138.1.T2110004</name>
</gene>
<protein>
    <submittedName>
        <fullName evidence="1">Uncharacterized protein</fullName>
    </submittedName>
</protein>